<keyword evidence="4" id="KW-1185">Reference proteome</keyword>
<feature type="coiled-coil region" evidence="1">
    <location>
        <begin position="113"/>
        <end position="147"/>
    </location>
</feature>
<feature type="compositionally biased region" description="Polar residues" evidence="2">
    <location>
        <begin position="158"/>
        <end position="171"/>
    </location>
</feature>
<comment type="caution">
    <text evidence="3">The sequence shown here is derived from an EMBL/GenBank/DDBJ whole genome shotgun (WGS) entry which is preliminary data.</text>
</comment>
<dbReference type="Proteomes" id="UP000593566">
    <property type="component" value="Unassembled WGS sequence"/>
</dbReference>
<accession>A0A8H6FHJ2</accession>
<feature type="compositionally biased region" description="Low complexity" evidence="2">
    <location>
        <begin position="172"/>
        <end position="182"/>
    </location>
</feature>
<feature type="compositionally biased region" description="Basic and acidic residues" evidence="2">
    <location>
        <begin position="11"/>
        <end position="21"/>
    </location>
</feature>
<dbReference type="GeneID" id="59336248"/>
<name>A0A8H6FHJ2_9LECA</name>
<reference evidence="3 4" key="1">
    <citation type="journal article" date="2020" name="Genomics">
        <title>Complete, high-quality genomes from long-read metagenomic sequencing of two wolf lichen thalli reveals enigmatic genome architecture.</title>
        <authorList>
            <person name="McKenzie S.K."/>
            <person name="Walston R.F."/>
            <person name="Allen J.L."/>
        </authorList>
    </citation>
    <scope>NUCLEOTIDE SEQUENCE [LARGE SCALE GENOMIC DNA]</scope>
    <source>
        <strain evidence="3">WasteWater1</strain>
    </source>
</reference>
<evidence type="ECO:0000256" key="1">
    <source>
        <dbReference type="SAM" id="Coils"/>
    </source>
</evidence>
<proteinExistence type="predicted"/>
<evidence type="ECO:0000256" key="2">
    <source>
        <dbReference type="SAM" id="MobiDB-lite"/>
    </source>
</evidence>
<feature type="region of interest" description="Disordered" evidence="2">
    <location>
        <begin position="1"/>
        <end position="37"/>
    </location>
</feature>
<evidence type="ECO:0000313" key="4">
    <source>
        <dbReference type="Proteomes" id="UP000593566"/>
    </source>
</evidence>
<feature type="region of interest" description="Disordered" evidence="2">
    <location>
        <begin position="158"/>
        <end position="205"/>
    </location>
</feature>
<sequence length="205" mass="23223">MSNKLFEQEEDRLLSTEDRRTTASIKPEPIDWEPQYTEGPSRIVSQFDGTKDCLALLLTEEVVQNIKKINRQNRAAERTGRVVDAAQTRTLVLAKRLDGKEIILDGAEDRGEADQIRLEVEQLRSELNEAEEQRDDFKNELESLKLTLECPRKDLQVTLKQKGSKSTDSGHNSIISNSSKSIDPGSEELLRLGAEGNMRQLPDFK</sequence>
<gene>
    <name evidence="3" type="ORF">HO133_007851</name>
</gene>
<dbReference type="AlphaFoldDB" id="A0A8H6FHJ2"/>
<dbReference type="RefSeq" id="XP_037156057.1">
    <property type="nucleotide sequence ID" value="XM_037298721.1"/>
</dbReference>
<keyword evidence="1" id="KW-0175">Coiled coil</keyword>
<organism evidence="3 4">
    <name type="scientific">Letharia lupina</name>
    <dbReference type="NCBI Taxonomy" id="560253"/>
    <lineage>
        <taxon>Eukaryota</taxon>
        <taxon>Fungi</taxon>
        <taxon>Dikarya</taxon>
        <taxon>Ascomycota</taxon>
        <taxon>Pezizomycotina</taxon>
        <taxon>Lecanoromycetes</taxon>
        <taxon>OSLEUM clade</taxon>
        <taxon>Lecanoromycetidae</taxon>
        <taxon>Lecanorales</taxon>
        <taxon>Lecanorineae</taxon>
        <taxon>Parmeliaceae</taxon>
        <taxon>Letharia</taxon>
    </lineage>
</organism>
<evidence type="ECO:0000313" key="3">
    <source>
        <dbReference type="EMBL" id="KAF6228123.1"/>
    </source>
</evidence>
<dbReference type="EMBL" id="JACCJB010000004">
    <property type="protein sequence ID" value="KAF6228123.1"/>
    <property type="molecule type" value="Genomic_DNA"/>
</dbReference>
<protein>
    <submittedName>
        <fullName evidence="3">Uncharacterized protein</fullName>
    </submittedName>
</protein>